<dbReference type="Proteomes" id="UP000002939">
    <property type="component" value="Unassembled WGS sequence"/>
</dbReference>
<evidence type="ECO:0000256" key="5">
    <source>
        <dbReference type="ARBA" id="ARBA00022989"/>
    </source>
</evidence>
<evidence type="ECO:0000256" key="3">
    <source>
        <dbReference type="ARBA" id="ARBA00022448"/>
    </source>
</evidence>
<feature type="coiled-coil region" evidence="8">
    <location>
        <begin position="105"/>
        <end position="132"/>
    </location>
</feature>
<keyword evidence="3" id="KW-0813">Transport</keyword>
<feature type="transmembrane region" description="Helical" evidence="9">
    <location>
        <begin position="586"/>
        <end position="610"/>
    </location>
</feature>
<evidence type="ECO:0000313" key="11">
    <source>
        <dbReference type="Proteomes" id="UP000002939"/>
    </source>
</evidence>
<evidence type="ECO:0000313" key="10">
    <source>
        <dbReference type="EMBL" id="EEW92823.1"/>
    </source>
</evidence>
<accession>D0BMW9</accession>
<dbReference type="AlphaFoldDB" id="D0BMW9"/>
<comment type="subcellular location">
    <subcellularLocation>
        <location evidence="1">Membrane</location>
        <topology evidence="1">Multi-pass membrane protein</topology>
    </subcellularLocation>
</comment>
<dbReference type="GO" id="GO:0046961">
    <property type="term" value="F:proton-transporting ATPase activity, rotational mechanism"/>
    <property type="evidence" value="ECO:0007669"/>
    <property type="project" value="InterPro"/>
</dbReference>
<feature type="coiled-coil region" evidence="8">
    <location>
        <begin position="227"/>
        <end position="260"/>
    </location>
</feature>
<protein>
    <submittedName>
        <fullName evidence="10">Uncharacterized protein</fullName>
    </submittedName>
</protein>
<evidence type="ECO:0000256" key="2">
    <source>
        <dbReference type="ARBA" id="ARBA00009904"/>
    </source>
</evidence>
<dbReference type="GO" id="GO:0051117">
    <property type="term" value="F:ATPase binding"/>
    <property type="evidence" value="ECO:0007669"/>
    <property type="project" value="TreeGrafter"/>
</dbReference>
<gene>
    <name evidence="10" type="ORF">HMPREF0446_01304</name>
</gene>
<dbReference type="OrthoDB" id="9803814at2"/>
<keyword evidence="5 9" id="KW-1133">Transmembrane helix</keyword>
<dbReference type="Pfam" id="PF01496">
    <property type="entry name" value="V_ATPase_I"/>
    <property type="match status" value="1"/>
</dbReference>
<dbReference type="PANTHER" id="PTHR11629">
    <property type="entry name" value="VACUOLAR PROTON ATPASES"/>
    <property type="match status" value="1"/>
</dbReference>
<comment type="similarity">
    <text evidence="2">Belongs to the V-ATPase 116 kDa subunit family.</text>
</comment>
<keyword evidence="7 9" id="KW-0472">Membrane</keyword>
<dbReference type="GO" id="GO:0016471">
    <property type="term" value="C:vacuolar proton-transporting V-type ATPase complex"/>
    <property type="evidence" value="ECO:0007669"/>
    <property type="project" value="TreeGrafter"/>
</dbReference>
<feature type="transmembrane region" description="Helical" evidence="9">
    <location>
        <begin position="559"/>
        <end position="580"/>
    </location>
</feature>
<evidence type="ECO:0000256" key="7">
    <source>
        <dbReference type="ARBA" id="ARBA00023136"/>
    </source>
</evidence>
<evidence type="ECO:0000256" key="6">
    <source>
        <dbReference type="ARBA" id="ARBA00023065"/>
    </source>
</evidence>
<comment type="caution">
    <text evidence="10">The sequence shown here is derived from an EMBL/GenBank/DDBJ whole genome shotgun (WGS) entry which is preliminary data.</text>
</comment>
<keyword evidence="6" id="KW-0406">Ion transport</keyword>
<feature type="transmembrane region" description="Helical" evidence="9">
    <location>
        <begin position="447"/>
        <end position="466"/>
    </location>
</feature>
<dbReference type="eggNOG" id="COG1269">
    <property type="taxonomic scope" value="Bacteria"/>
</dbReference>
<keyword evidence="8" id="KW-0175">Coiled coil</keyword>
<evidence type="ECO:0000256" key="1">
    <source>
        <dbReference type="ARBA" id="ARBA00004141"/>
    </source>
</evidence>
<dbReference type="RefSeq" id="WP_006703581.1">
    <property type="nucleotide sequence ID" value="NZ_KI391971.1"/>
</dbReference>
<dbReference type="GO" id="GO:0033179">
    <property type="term" value="C:proton-transporting V-type ATPase, V0 domain"/>
    <property type="evidence" value="ECO:0007669"/>
    <property type="project" value="InterPro"/>
</dbReference>
<reference evidence="10" key="1">
    <citation type="submission" date="2009-09" db="EMBL/GenBank/DDBJ databases">
        <authorList>
            <consortium name="The Broad Institute Genome Sequencing Platform"/>
            <person name="Ward D."/>
            <person name="Feldgarden M."/>
            <person name="Earl A."/>
            <person name="Young S.K."/>
            <person name="Zeng Q."/>
            <person name="Koehrsen M."/>
            <person name="Alvarado L."/>
            <person name="Berlin A."/>
            <person name="Bochicchio J."/>
            <person name="Borenstein D."/>
            <person name="Chapman S.B."/>
            <person name="Chen Z."/>
            <person name="Engels R."/>
            <person name="Freedman E."/>
            <person name="Gellesch M."/>
            <person name="Goldberg J."/>
            <person name="Griggs A."/>
            <person name="Gujja S."/>
            <person name="Heilman E."/>
            <person name="Heiman D."/>
            <person name="Hepburn T."/>
            <person name="Howarth C."/>
            <person name="Jen D."/>
            <person name="Larson L."/>
            <person name="Lewis B."/>
            <person name="Mehta T."/>
            <person name="Park D."/>
            <person name="Pearson M."/>
            <person name="Roberts A."/>
            <person name="Saif S."/>
            <person name="Shea T."/>
            <person name="Shenoy N."/>
            <person name="Sisk P."/>
            <person name="Stolte C."/>
            <person name="Sykes S."/>
            <person name="Thomson T."/>
            <person name="Walk T."/>
            <person name="White J."/>
            <person name="Yandava C."/>
            <person name="Sibley C.D."/>
            <person name="Field T.R."/>
            <person name="Grinwis M."/>
            <person name="Eshaghurshan C.S."/>
            <person name="Surette M.G."/>
            <person name="Haas B."/>
            <person name="Nusbaum C."/>
            <person name="Birren B."/>
        </authorList>
    </citation>
    <scope>NUCLEOTIDE SEQUENCE [LARGE SCALE GENOMIC DNA]</scope>
    <source>
        <strain evidence="10">ATCC 700633</strain>
    </source>
</reference>
<dbReference type="EMBL" id="ACRF02000005">
    <property type="protein sequence ID" value="EEW92823.1"/>
    <property type="molecule type" value="Genomic_DNA"/>
</dbReference>
<organism evidence="10 11">
    <name type="scientific">Granulicatella elegans ATCC 700633</name>
    <dbReference type="NCBI Taxonomy" id="626369"/>
    <lineage>
        <taxon>Bacteria</taxon>
        <taxon>Bacillati</taxon>
        <taxon>Bacillota</taxon>
        <taxon>Bacilli</taxon>
        <taxon>Lactobacillales</taxon>
        <taxon>Carnobacteriaceae</taxon>
        <taxon>Granulicatella</taxon>
    </lineage>
</organism>
<keyword evidence="11" id="KW-1185">Reference proteome</keyword>
<dbReference type="GO" id="GO:0007035">
    <property type="term" value="P:vacuolar acidification"/>
    <property type="evidence" value="ECO:0007669"/>
    <property type="project" value="TreeGrafter"/>
</dbReference>
<evidence type="ECO:0000256" key="9">
    <source>
        <dbReference type="SAM" id="Phobius"/>
    </source>
</evidence>
<keyword evidence="4 9" id="KW-0812">Transmembrane</keyword>
<reference evidence="10" key="2">
    <citation type="submission" date="2011-10" db="EMBL/GenBank/DDBJ databases">
        <title>The Genome Sequence of Granulicatella elegans ATCC 700633.</title>
        <authorList>
            <consortium name="The Broad Institute Genome Sequencing Platform"/>
            <consortium name="The Broad Institute Genome Sequencing Center for Infectious Disease"/>
            <person name="Earl A."/>
            <person name="Ward D."/>
            <person name="Feldgarden M."/>
            <person name="Gevers D."/>
            <person name="Sibley C.D."/>
            <person name="Field T.R."/>
            <person name="Grinwis M."/>
            <person name="Eshaghurshan C.S."/>
            <person name="Surette M.G."/>
            <person name="Young S.K."/>
            <person name="Zeng Q."/>
            <person name="Gargeya S."/>
            <person name="Fitzgerald M."/>
            <person name="Haas B."/>
            <person name="Abouelleil A."/>
            <person name="Alvarado L."/>
            <person name="Arachchi H.M."/>
            <person name="Berlin A."/>
            <person name="Brown A."/>
            <person name="Chapman S.B."/>
            <person name="Chen Z."/>
            <person name="Dunbar C."/>
            <person name="Freedman E."/>
            <person name="Gearin G."/>
            <person name="Goldberg J."/>
            <person name="Griggs A."/>
            <person name="Gujja S."/>
            <person name="Heiman D."/>
            <person name="Howarth C."/>
            <person name="Larson L."/>
            <person name="Lui A."/>
            <person name="MacDonald P.J.P."/>
            <person name="Montmayeur A."/>
            <person name="Murphy C."/>
            <person name="Neiman D."/>
            <person name="Pearson M."/>
            <person name="Priest M."/>
            <person name="Roberts A."/>
            <person name="Saif S."/>
            <person name="Shea T."/>
            <person name="Shenoy N."/>
            <person name="Sisk P."/>
            <person name="Stolte C."/>
            <person name="Sykes S."/>
            <person name="Wortman J."/>
            <person name="Nusbaum C."/>
            <person name="Birren B."/>
        </authorList>
    </citation>
    <scope>NUCLEOTIDE SEQUENCE [LARGE SCALE GENOMIC DNA]</scope>
    <source>
        <strain evidence="10">ATCC 700633</strain>
    </source>
</reference>
<evidence type="ECO:0000256" key="4">
    <source>
        <dbReference type="ARBA" id="ARBA00022692"/>
    </source>
</evidence>
<feature type="transmembrane region" description="Helical" evidence="9">
    <location>
        <begin position="405"/>
        <end position="427"/>
    </location>
</feature>
<sequence>MAIAKMKKLMFIAPNRIQSQLMDAVQELQSLEFISLSQGQSMLEESKPSNQKNLQELESKVERLQEDIRFLEKYLKQPSLMKKLKTKKETFTIEELQQTVSNWDYQELMESVEKYRVQLQKFEEKNAELIETETLLRKWGNLDFHPKEIFKQPFTKTKMGTIPQTTDNRYLESLKESQWIVVQEVYHTREEVGVFATYSRKHQQEAKEELAKVNFSVTWYPFDHSPKEELQLNLERQKQLKEAKNSLVQEMQQQEDLVRKLKLYCEYAFNEWQKEIAKEQLYSGEHLFCLHGYLCDDVVEQAKQQIEEYGIASQVTVVELDIDPEEYEETPTVLKNHSLIKPFEMMIEMYGLPKYGEVDPTPFTAPFYLVFFGMMSADIGYGLVLWLATFLALKLFVLDKGMKRNLMFFHLLSYPTVAWGIIFGSFFGVDMPFQPLSLSKDLTTIMILSIIFGVIQIIVGLFIGAYSNWKKKDYANAYTTHIGWLAIIFGLILYLVGSMILNIPILATIGSYVAIIAAVLIVIVSMLTSSNKFAGLATGLYNLYGISGYVGDVVSYTRLMALAVSGGSIAAAFNMLVTFLPPVARVTVGILLLIALHGLNIFLTFLGAYVHGLRLQFVEFFGKFYEGGGRALKPFKTYEKYIETKQKSNQ</sequence>
<feature type="transmembrane region" description="Helical" evidence="9">
    <location>
        <begin position="367"/>
        <end position="393"/>
    </location>
</feature>
<dbReference type="PANTHER" id="PTHR11629:SF63">
    <property type="entry name" value="V-TYPE PROTON ATPASE SUBUNIT A"/>
    <property type="match status" value="1"/>
</dbReference>
<dbReference type="STRING" id="626369.HMPREF0446_01304"/>
<dbReference type="InterPro" id="IPR002490">
    <property type="entry name" value="V-ATPase_116kDa_su"/>
</dbReference>
<evidence type="ECO:0000256" key="8">
    <source>
        <dbReference type="SAM" id="Coils"/>
    </source>
</evidence>
<feature type="coiled-coil region" evidence="8">
    <location>
        <begin position="47"/>
        <end position="74"/>
    </location>
</feature>
<feature type="transmembrane region" description="Helical" evidence="9">
    <location>
        <begin position="503"/>
        <end position="527"/>
    </location>
</feature>
<name>D0BMW9_9LACT</name>
<proteinExistence type="inferred from homology"/>
<dbReference type="HOGENOM" id="CLU_025558_1_0_9"/>
<feature type="transmembrane region" description="Helical" evidence="9">
    <location>
        <begin position="478"/>
        <end position="497"/>
    </location>
</feature>